<dbReference type="Pfam" id="PF09685">
    <property type="entry name" value="MamF_MmsF"/>
    <property type="match status" value="1"/>
</dbReference>
<reference evidence="6 7" key="1">
    <citation type="submission" date="2016-08" db="EMBL/GenBank/DDBJ databases">
        <title>Novel Firmicutes and Novel Genomes.</title>
        <authorList>
            <person name="Poppleton D.I."/>
            <person name="Gribaldo S."/>
        </authorList>
    </citation>
    <scope>NUCLEOTIDE SEQUENCE [LARGE SCALE GENOMIC DNA]</scope>
    <source>
        <strain evidence="6 7">CTT3</strain>
    </source>
</reference>
<dbReference type="EMBL" id="MCIB01000001">
    <property type="protein sequence ID" value="RKD34627.1"/>
    <property type="molecule type" value="Genomic_DNA"/>
</dbReference>
<evidence type="ECO:0000256" key="2">
    <source>
        <dbReference type="ARBA" id="ARBA00022692"/>
    </source>
</evidence>
<accession>A0A419TB02</accession>
<dbReference type="Proteomes" id="UP000284177">
    <property type="component" value="Unassembled WGS sequence"/>
</dbReference>
<keyword evidence="7" id="KW-1185">Reference proteome</keyword>
<feature type="transmembrane region" description="Helical" evidence="5">
    <location>
        <begin position="71"/>
        <end position="91"/>
    </location>
</feature>
<evidence type="ECO:0000313" key="7">
    <source>
        <dbReference type="Proteomes" id="UP000284177"/>
    </source>
</evidence>
<evidence type="ECO:0008006" key="8">
    <source>
        <dbReference type="Google" id="ProtNLM"/>
    </source>
</evidence>
<dbReference type="AlphaFoldDB" id="A0A419TB02"/>
<dbReference type="OrthoDB" id="1954294at2"/>
<comment type="subcellular location">
    <subcellularLocation>
        <location evidence="1">Membrane</location>
        <topology evidence="1">Multi-pass membrane protein</topology>
    </subcellularLocation>
</comment>
<keyword evidence="4 5" id="KW-0472">Membrane</keyword>
<evidence type="ECO:0000256" key="5">
    <source>
        <dbReference type="SAM" id="Phobius"/>
    </source>
</evidence>
<organism evidence="6 7">
    <name type="scientific">Thermohalobacter berrensis</name>
    <dbReference type="NCBI Taxonomy" id="99594"/>
    <lineage>
        <taxon>Bacteria</taxon>
        <taxon>Bacillati</taxon>
        <taxon>Bacillota</taxon>
        <taxon>Tissierellia</taxon>
        <taxon>Tissierellales</taxon>
        <taxon>Thermohalobacteraceae</taxon>
        <taxon>Thermohalobacter</taxon>
    </lineage>
</organism>
<dbReference type="InterPro" id="IPR019109">
    <property type="entry name" value="MamF_MmsF"/>
</dbReference>
<dbReference type="RefSeq" id="WP_120166716.1">
    <property type="nucleotide sequence ID" value="NZ_MCIB01000001.1"/>
</dbReference>
<evidence type="ECO:0000313" key="6">
    <source>
        <dbReference type="EMBL" id="RKD34627.1"/>
    </source>
</evidence>
<proteinExistence type="predicted"/>
<sequence>MYTTEQKLLSAIAHLGTFVGIPILAPIIILIVSKDLFVKQQAKEALCFQITLFLGSAIGALLTFILIGIPILLVVVIAGLILPIVAVVKIVEGECYSYPFTGRFVSKYF</sequence>
<comment type="caution">
    <text evidence="6">The sequence shown here is derived from an EMBL/GenBank/DDBJ whole genome shotgun (WGS) entry which is preliminary data.</text>
</comment>
<name>A0A419TB02_9FIRM</name>
<feature type="transmembrane region" description="Helical" evidence="5">
    <location>
        <begin position="12"/>
        <end position="33"/>
    </location>
</feature>
<gene>
    <name evidence="6" type="ORF">BET03_02030</name>
</gene>
<evidence type="ECO:0000256" key="3">
    <source>
        <dbReference type="ARBA" id="ARBA00022989"/>
    </source>
</evidence>
<keyword evidence="3 5" id="KW-1133">Transmembrane helix</keyword>
<protein>
    <recommendedName>
        <fullName evidence="8">Orotate phosphoribosyltransferase</fullName>
    </recommendedName>
</protein>
<feature type="transmembrane region" description="Helical" evidence="5">
    <location>
        <begin position="45"/>
        <end position="65"/>
    </location>
</feature>
<evidence type="ECO:0000256" key="4">
    <source>
        <dbReference type="ARBA" id="ARBA00023136"/>
    </source>
</evidence>
<evidence type="ECO:0000256" key="1">
    <source>
        <dbReference type="ARBA" id="ARBA00004141"/>
    </source>
</evidence>
<keyword evidence="2 5" id="KW-0812">Transmembrane</keyword>